<keyword evidence="1" id="KW-0347">Helicase</keyword>
<reference evidence="4" key="1">
    <citation type="journal article" date="2017" name="Nat. Ecol. Evol.">
        <title>Genome expansion and lineage-specific genetic innovations in the forest pathogenic fungi Armillaria.</title>
        <authorList>
            <person name="Sipos G."/>
            <person name="Prasanna A.N."/>
            <person name="Walter M.C."/>
            <person name="O'Connor E."/>
            <person name="Balint B."/>
            <person name="Krizsan K."/>
            <person name="Kiss B."/>
            <person name="Hess J."/>
            <person name="Varga T."/>
            <person name="Slot J."/>
            <person name="Riley R."/>
            <person name="Boka B."/>
            <person name="Rigling D."/>
            <person name="Barry K."/>
            <person name="Lee J."/>
            <person name="Mihaltcheva S."/>
            <person name="LaButti K."/>
            <person name="Lipzen A."/>
            <person name="Waldron R."/>
            <person name="Moloney N.M."/>
            <person name="Sperisen C."/>
            <person name="Kredics L."/>
            <person name="Vagvoelgyi C."/>
            <person name="Patrignani A."/>
            <person name="Fitzpatrick D."/>
            <person name="Nagy I."/>
            <person name="Doyle S."/>
            <person name="Anderson J.B."/>
            <person name="Grigoriev I.V."/>
            <person name="Gueldener U."/>
            <person name="Muensterkoetter M."/>
            <person name="Nagy L.G."/>
        </authorList>
    </citation>
    <scope>NUCLEOTIDE SEQUENCE [LARGE SCALE GENOMIC DNA]</scope>
    <source>
        <strain evidence="4">28-4</strain>
    </source>
</reference>
<keyword evidence="1" id="KW-0227">DNA damage</keyword>
<protein>
    <recommendedName>
        <fullName evidence="1">ATP-dependent DNA helicase</fullName>
        <ecNumber evidence="1">5.6.2.3</ecNumber>
    </recommendedName>
</protein>
<dbReference type="PANTHER" id="PTHR47642">
    <property type="entry name" value="ATP-DEPENDENT DNA HELICASE"/>
    <property type="match status" value="1"/>
</dbReference>
<gene>
    <name evidence="3" type="ORF">ARMSODRAFT_881235</name>
</gene>
<proteinExistence type="inferred from homology"/>
<comment type="similarity">
    <text evidence="1">Belongs to the helicase family.</text>
</comment>
<dbReference type="InterPro" id="IPR051055">
    <property type="entry name" value="PIF1_helicase"/>
</dbReference>
<dbReference type="Pfam" id="PF05970">
    <property type="entry name" value="PIF1"/>
    <property type="match status" value="1"/>
</dbReference>
<dbReference type="EMBL" id="KZ293421">
    <property type="protein sequence ID" value="PBK73123.1"/>
    <property type="molecule type" value="Genomic_DNA"/>
</dbReference>
<evidence type="ECO:0000256" key="1">
    <source>
        <dbReference type="RuleBase" id="RU363044"/>
    </source>
</evidence>
<feature type="non-terminal residue" evidence="3">
    <location>
        <position position="150"/>
    </location>
</feature>
<feature type="domain" description="DNA helicase Pif1-like DEAD-box helicase" evidence="2">
    <location>
        <begin position="25"/>
        <end position="143"/>
    </location>
</feature>
<dbReference type="InterPro" id="IPR027417">
    <property type="entry name" value="P-loop_NTPase"/>
</dbReference>
<dbReference type="EC" id="5.6.2.3" evidence="1"/>
<dbReference type="GO" id="GO:0000723">
    <property type="term" value="P:telomere maintenance"/>
    <property type="evidence" value="ECO:0007669"/>
    <property type="project" value="InterPro"/>
</dbReference>
<evidence type="ECO:0000313" key="4">
    <source>
        <dbReference type="Proteomes" id="UP000218334"/>
    </source>
</evidence>
<comment type="cofactor">
    <cofactor evidence="1">
        <name>Mg(2+)</name>
        <dbReference type="ChEBI" id="CHEBI:18420"/>
    </cofactor>
</comment>
<keyword evidence="1" id="KW-0234">DNA repair</keyword>
<dbReference type="SUPFAM" id="SSF52540">
    <property type="entry name" value="P-loop containing nucleoside triphosphate hydrolases"/>
    <property type="match status" value="1"/>
</dbReference>
<dbReference type="GO" id="GO:0005524">
    <property type="term" value="F:ATP binding"/>
    <property type="evidence" value="ECO:0007669"/>
    <property type="project" value="UniProtKB-KW"/>
</dbReference>
<comment type="catalytic activity">
    <reaction evidence="1">
        <text>ATP + H2O = ADP + phosphate + H(+)</text>
        <dbReference type="Rhea" id="RHEA:13065"/>
        <dbReference type="ChEBI" id="CHEBI:15377"/>
        <dbReference type="ChEBI" id="CHEBI:15378"/>
        <dbReference type="ChEBI" id="CHEBI:30616"/>
        <dbReference type="ChEBI" id="CHEBI:43474"/>
        <dbReference type="ChEBI" id="CHEBI:456216"/>
        <dbReference type="EC" id="5.6.2.3"/>
    </reaction>
</comment>
<sequence>MRQDIEAQDPDQDVDLEGIVQEYNLNAEQRRAFMIIAGHSLQHQPEQLRMFLGGPGGTGKSTVIRALTDFFSRRRQERRFRLASFTGVAAKNIAGSTLHSLLMLSQRPRRGRPTKTTADLITMWQGVDYLFIDEVSMIGCKLLHDVCEAL</sequence>
<dbReference type="InterPro" id="IPR010285">
    <property type="entry name" value="DNA_helicase_pif1-like_DEAD"/>
</dbReference>
<evidence type="ECO:0000313" key="3">
    <source>
        <dbReference type="EMBL" id="PBK73123.1"/>
    </source>
</evidence>
<dbReference type="Proteomes" id="UP000218334">
    <property type="component" value="Unassembled WGS sequence"/>
</dbReference>
<evidence type="ECO:0000259" key="2">
    <source>
        <dbReference type="Pfam" id="PF05970"/>
    </source>
</evidence>
<keyword evidence="1" id="KW-0233">DNA recombination</keyword>
<dbReference type="GO" id="GO:0006281">
    <property type="term" value="P:DNA repair"/>
    <property type="evidence" value="ECO:0007669"/>
    <property type="project" value="UniProtKB-KW"/>
</dbReference>
<keyword evidence="4" id="KW-1185">Reference proteome</keyword>
<name>A0A2H3CAF5_9AGAR</name>
<dbReference type="GO" id="GO:0016887">
    <property type="term" value="F:ATP hydrolysis activity"/>
    <property type="evidence" value="ECO:0007669"/>
    <property type="project" value="RHEA"/>
</dbReference>
<dbReference type="AlphaFoldDB" id="A0A2H3CAF5"/>
<keyword evidence="1" id="KW-0547">Nucleotide-binding</keyword>
<dbReference type="GO" id="GO:0006310">
    <property type="term" value="P:DNA recombination"/>
    <property type="evidence" value="ECO:0007669"/>
    <property type="project" value="UniProtKB-KW"/>
</dbReference>
<keyword evidence="1" id="KW-0378">Hydrolase</keyword>
<keyword evidence="1" id="KW-0067">ATP-binding</keyword>
<accession>A0A2H3CAF5</accession>
<dbReference type="STRING" id="1076256.A0A2H3CAF5"/>
<dbReference type="Gene3D" id="3.40.50.300">
    <property type="entry name" value="P-loop containing nucleotide triphosphate hydrolases"/>
    <property type="match status" value="1"/>
</dbReference>
<dbReference type="GO" id="GO:0043139">
    <property type="term" value="F:5'-3' DNA helicase activity"/>
    <property type="evidence" value="ECO:0007669"/>
    <property type="project" value="UniProtKB-EC"/>
</dbReference>
<organism evidence="3 4">
    <name type="scientific">Armillaria solidipes</name>
    <dbReference type="NCBI Taxonomy" id="1076256"/>
    <lineage>
        <taxon>Eukaryota</taxon>
        <taxon>Fungi</taxon>
        <taxon>Dikarya</taxon>
        <taxon>Basidiomycota</taxon>
        <taxon>Agaricomycotina</taxon>
        <taxon>Agaricomycetes</taxon>
        <taxon>Agaricomycetidae</taxon>
        <taxon>Agaricales</taxon>
        <taxon>Marasmiineae</taxon>
        <taxon>Physalacriaceae</taxon>
        <taxon>Armillaria</taxon>
    </lineage>
</organism>